<protein>
    <recommendedName>
        <fullName evidence="4">Myb-like domain-containing protein</fullName>
    </recommendedName>
</protein>
<reference evidence="2" key="1">
    <citation type="submission" date="2021-12" db="EMBL/GenBank/DDBJ databases">
        <title>Black yeast isolated from Biological Soil Crust.</title>
        <authorList>
            <person name="Kurbessoian T."/>
        </authorList>
    </citation>
    <scope>NUCLEOTIDE SEQUENCE</scope>
    <source>
        <strain evidence="2">CCFEE 5208</strain>
    </source>
</reference>
<feature type="non-terminal residue" evidence="2">
    <location>
        <position position="1"/>
    </location>
</feature>
<feature type="compositionally biased region" description="Acidic residues" evidence="1">
    <location>
        <begin position="703"/>
        <end position="718"/>
    </location>
</feature>
<dbReference type="Proteomes" id="UP001168146">
    <property type="component" value="Unassembled WGS sequence"/>
</dbReference>
<name>A0AAN6J9Y0_9PEZI</name>
<proteinExistence type="predicted"/>
<evidence type="ECO:0000256" key="1">
    <source>
        <dbReference type="SAM" id="MobiDB-lite"/>
    </source>
</evidence>
<feature type="region of interest" description="Disordered" evidence="1">
    <location>
        <begin position="659"/>
        <end position="741"/>
    </location>
</feature>
<dbReference type="GO" id="GO:0000182">
    <property type="term" value="F:rDNA binding"/>
    <property type="evidence" value="ECO:0007669"/>
    <property type="project" value="TreeGrafter"/>
</dbReference>
<evidence type="ECO:0000313" key="3">
    <source>
        <dbReference type="Proteomes" id="UP001168146"/>
    </source>
</evidence>
<evidence type="ECO:0008006" key="4">
    <source>
        <dbReference type="Google" id="ProtNLM"/>
    </source>
</evidence>
<dbReference type="EMBL" id="JASUXU010000019">
    <property type="protein sequence ID" value="KAK0321837.1"/>
    <property type="molecule type" value="Genomic_DNA"/>
</dbReference>
<sequence length="741" mass="81562">LCQSSASALRYEEWSRVRSDYGSGDFGAIRTARKPNTSESASRHVQSVGTIFAGLRTCLRIDSSKYCSSGNTRYDIYPVYRSMSSVPIAPTSHEATNSNYQQPPSTDCDPEDATASGAADSGFSDVANSLGAQDNQRSGQASPSHRPAKPRLRSGAANYRDLFNAVVRDVSREPDKEVNRLPPSLIGASHWSSFEKEMFFEALARCRPGNLLELSRAIGTKSEAEIHVYLRLLQDRVLECDTSLPAKESFSIAELPAAYEVSKVCEAALANAADVLARKVDLSDGRVERAKHGDTWIIDEDLATSIEASLRSEESVKSTIAPDAEKASGEQRVPPVQIRSAELLSPEAFLTLSRNIFMNAKPESGNNWRDLVVEEDGPSSPAIFRTAFDDFYNLAVSLTRRIVQTTLFQANSRLRASDASRRHHELTAEVREVDVRTAVKLLSLRTEWRAHWAGVPRRCGLDVYTEIGKYLDGRPGTKNGVELTPEEVEMELGVGREQDAAGDEPALPGGDGELAESDFDSDDFTELGDDGTTIDLDNLKRDIDETYKTESEDLGGGIAEGVQPNRKRKRVLGPASAKLEDQHIEALDMRAGAEETHRLWKSLGKDKGRANPEALPQAPPVPKLKYAETGARSNVGTTMRYETIWERSGKGVPEYEFKRTEELGRAGREKRRRFREEALTQAHGLQPDPRAEKAKRDLSAEDLSAEDLSAEDLSAEDLPDMKSDPDIEAEDIISDAEGEVD</sequence>
<feature type="compositionally biased region" description="Acidic residues" evidence="1">
    <location>
        <begin position="726"/>
        <end position="741"/>
    </location>
</feature>
<evidence type="ECO:0000313" key="2">
    <source>
        <dbReference type="EMBL" id="KAK0321837.1"/>
    </source>
</evidence>
<gene>
    <name evidence="2" type="ORF">LTR82_007323</name>
</gene>
<feature type="region of interest" description="Disordered" evidence="1">
    <location>
        <begin position="90"/>
        <end position="153"/>
    </location>
</feature>
<dbReference type="GO" id="GO:0042790">
    <property type="term" value="P:nucleolar large rRNA transcription by RNA polymerase I"/>
    <property type="evidence" value="ECO:0007669"/>
    <property type="project" value="InterPro"/>
</dbReference>
<dbReference type="GO" id="GO:0006361">
    <property type="term" value="P:transcription initiation at RNA polymerase I promoter"/>
    <property type="evidence" value="ECO:0007669"/>
    <property type="project" value="TreeGrafter"/>
</dbReference>
<dbReference type="AlphaFoldDB" id="A0AAN6J9Y0"/>
<accession>A0AAN6J9Y0</accession>
<feature type="compositionally biased region" description="Polar residues" evidence="1">
    <location>
        <begin position="93"/>
        <end position="105"/>
    </location>
</feature>
<dbReference type="GO" id="GO:0000500">
    <property type="term" value="C:RNA polymerase I upstream activating factor complex"/>
    <property type="evidence" value="ECO:0007669"/>
    <property type="project" value="InterPro"/>
</dbReference>
<dbReference type="GO" id="GO:0001181">
    <property type="term" value="F:RNA polymerase I general transcription initiation factor activity"/>
    <property type="evidence" value="ECO:0007669"/>
    <property type="project" value="TreeGrafter"/>
</dbReference>
<feature type="compositionally biased region" description="Polar residues" evidence="1">
    <location>
        <begin position="126"/>
        <end position="143"/>
    </location>
</feature>
<organism evidence="2 3">
    <name type="scientific">Friedmanniomyces endolithicus</name>
    <dbReference type="NCBI Taxonomy" id="329885"/>
    <lineage>
        <taxon>Eukaryota</taxon>
        <taxon>Fungi</taxon>
        <taxon>Dikarya</taxon>
        <taxon>Ascomycota</taxon>
        <taxon>Pezizomycotina</taxon>
        <taxon>Dothideomycetes</taxon>
        <taxon>Dothideomycetidae</taxon>
        <taxon>Mycosphaerellales</taxon>
        <taxon>Teratosphaeriaceae</taxon>
        <taxon>Friedmanniomyces</taxon>
    </lineage>
</organism>
<dbReference type="InterPro" id="IPR039601">
    <property type="entry name" value="Rrn5"/>
</dbReference>
<dbReference type="PANTHER" id="PTHR28079:SF1">
    <property type="entry name" value="RNA POLYMERASE I-SPECIFIC TRANSCRIPTION INITIATION FACTOR RRN5"/>
    <property type="match status" value="1"/>
</dbReference>
<dbReference type="PANTHER" id="PTHR28079">
    <property type="entry name" value="RNA POLYMERASE I-SPECIFIC TRANSCRIPTION INITIATION FACTOR RRN5"/>
    <property type="match status" value="1"/>
</dbReference>
<feature type="compositionally biased region" description="Basic and acidic residues" evidence="1">
    <location>
        <begin position="689"/>
        <end position="699"/>
    </location>
</feature>
<comment type="caution">
    <text evidence="2">The sequence shown here is derived from an EMBL/GenBank/DDBJ whole genome shotgun (WGS) entry which is preliminary data.</text>
</comment>